<feature type="transmembrane region" description="Helical" evidence="6">
    <location>
        <begin position="332"/>
        <end position="351"/>
    </location>
</feature>
<feature type="transmembrane region" description="Helical" evidence="6">
    <location>
        <begin position="84"/>
        <end position="102"/>
    </location>
</feature>
<dbReference type="Pfam" id="PF07690">
    <property type="entry name" value="MFS_1"/>
    <property type="match status" value="1"/>
</dbReference>
<keyword evidence="2" id="KW-1003">Cell membrane</keyword>
<comment type="subcellular location">
    <subcellularLocation>
        <location evidence="1">Cell membrane</location>
        <topology evidence="1">Multi-pass membrane protein</topology>
    </subcellularLocation>
</comment>
<feature type="transmembrane region" description="Helical" evidence="6">
    <location>
        <begin position="143"/>
        <end position="163"/>
    </location>
</feature>
<evidence type="ECO:0000256" key="6">
    <source>
        <dbReference type="SAM" id="Phobius"/>
    </source>
</evidence>
<dbReference type="PANTHER" id="PTHR43124:SF10">
    <property type="entry name" value="PURINE EFFLUX PUMP PBUE"/>
    <property type="match status" value="1"/>
</dbReference>
<evidence type="ECO:0000256" key="5">
    <source>
        <dbReference type="ARBA" id="ARBA00023136"/>
    </source>
</evidence>
<feature type="transmembrane region" description="Helical" evidence="6">
    <location>
        <begin position="247"/>
        <end position="269"/>
    </location>
</feature>
<protein>
    <recommendedName>
        <fullName evidence="8">Major facilitator superfamily (MFS) profile domain-containing protein</fullName>
    </recommendedName>
</protein>
<dbReference type="GO" id="GO:0022857">
    <property type="term" value="F:transmembrane transporter activity"/>
    <property type="evidence" value="ECO:0007669"/>
    <property type="project" value="InterPro"/>
</dbReference>
<dbReference type="InterPro" id="IPR050189">
    <property type="entry name" value="MFS_Efflux_Transporters"/>
</dbReference>
<dbReference type="AlphaFoldDB" id="A0A382CDE3"/>
<feature type="transmembrane region" description="Helical" evidence="6">
    <location>
        <begin position="363"/>
        <end position="382"/>
    </location>
</feature>
<feature type="transmembrane region" description="Helical" evidence="6">
    <location>
        <begin position="301"/>
        <end position="320"/>
    </location>
</feature>
<dbReference type="PANTHER" id="PTHR43124">
    <property type="entry name" value="PURINE EFFLUX PUMP PBUE"/>
    <property type="match status" value="1"/>
</dbReference>
<dbReference type="GO" id="GO:0005886">
    <property type="term" value="C:plasma membrane"/>
    <property type="evidence" value="ECO:0007669"/>
    <property type="project" value="UniProtKB-SubCell"/>
</dbReference>
<dbReference type="InterPro" id="IPR036259">
    <property type="entry name" value="MFS_trans_sf"/>
</dbReference>
<feature type="transmembrane region" description="Helical" evidence="6">
    <location>
        <begin position="108"/>
        <end position="131"/>
    </location>
</feature>
<organism evidence="7">
    <name type="scientific">marine metagenome</name>
    <dbReference type="NCBI Taxonomy" id="408172"/>
    <lineage>
        <taxon>unclassified sequences</taxon>
        <taxon>metagenomes</taxon>
        <taxon>ecological metagenomes</taxon>
    </lineage>
</organism>
<dbReference type="InterPro" id="IPR011701">
    <property type="entry name" value="MFS"/>
</dbReference>
<dbReference type="SUPFAM" id="SSF103473">
    <property type="entry name" value="MFS general substrate transporter"/>
    <property type="match status" value="1"/>
</dbReference>
<feature type="transmembrane region" description="Helical" evidence="6">
    <location>
        <begin position="21"/>
        <end position="45"/>
    </location>
</feature>
<feature type="transmembrane region" description="Helical" evidence="6">
    <location>
        <begin position="213"/>
        <end position="235"/>
    </location>
</feature>
<keyword evidence="3 6" id="KW-0812">Transmembrane</keyword>
<dbReference type="Gene3D" id="1.20.1250.20">
    <property type="entry name" value="MFS general substrate transporter like domains"/>
    <property type="match status" value="1"/>
</dbReference>
<proteinExistence type="predicted"/>
<keyword evidence="4 6" id="KW-1133">Transmembrane helix</keyword>
<feature type="transmembrane region" description="Helical" evidence="6">
    <location>
        <begin position="169"/>
        <end position="189"/>
    </location>
</feature>
<sequence>VKTRLAIDVYSLAPNGLAARFGLAILASAGILYANFSPVIVSGLAQSSNFTGETAGYVFSANMYGTAIGGFAIIFLINQLNWRWTAFVLVTLLICTDVLSGWSGTTDALFIIRFFHGLIGGALMGVGMSVIARTESPERTIAFAIVIQLSLGGLGTAVLMPLLPTLGVSVVWISLTGLSAVALILLPLFDRYPMTKSGIGETSRCERPPRSQILLALAALFSFQAGQMAAFAYRIELGLHYGFAPNFVNLVIVVSLLVGAPSALIVAWWSTRSGRLLPACVGVVLMTSVTGMLLVPQPLVFGVASVGFAVFFGISIPYLLGVASEMDNSGRMAAIGAFASSLGLATGPAIAATLLGEGHHERVLIFACGALAASLLLVFGPARMLDRRAKHSRVVW</sequence>
<dbReference type="EMBL" id="UINC01033963">
    <property type="protein sequence ID" value="SVB24060.1"/>
    <property type="molecule type" value="Genomic_DNA"/>
</dbReference>
<evidence type="ECO:0000256" key="1">
    <source>
        <dbReference type="ARBA" id="ARBA00004651"/>
    </source>
</evidence>
<reference evidence="7" key="1">
    <citation type="submission" date="2018-05" db="EMBL/GenBank/DDBJ databases">
        <authorList>
            <person name="Lanie J.A."/>
            <person name="Ng W.-L."/>
            <person name="Kazmierczak K.M."/>
            <person name="Andrzejewski T.M."/>
            <person name="Davidsen T.M."/>
            <person name="Wayne K.J."/>
            <person name="Tettelin H."/>
            <person name="Glass J.I."/>
            <person name="Rusch D."/>
            <person name="Podicherti R."/>
            <person name="Tsui H.-C.T."/>
            <person name="Winkler M.E."/>
        </authorList>
    </citation>
    <scope>NUCLEOTIDE SEQUENCE</scope>
</reference>
<accession>A0A382CDE3</accession>
<name>A0A382CDE3_9ZZZZ</name>
<evidence type="ECO:0000256" key="2">
    <source>
        <dbReference type="ARBA" id="ARBA00022475"/>
    </source>
</evidence>
<feature type="transmembrane region" description="Helical" evidence="6">
    <location>
        <begin position="57"/>
        <end position="77"/>
    </location>
</feature>
<gene>
    <name evidence="7" type="ORF">METZ01_LOCUS176914</name>
</gene>
<feature type="transmembrane region" description="Helical" evidence="6">
    <location>
        <begin position="276"/>
        <end position="295"/>
    </location>
</feature>
<feature type="non-terminal residue" evidence="7">
    <location>
        <position position="1"/>
    </location>
</feature>
<evidence type="ECO:0000256" key="4">
    <source>
        <dbReference type="ARBA" id="ARBA00022989"/>
    </source>
</evidence>
<evidence type="ECO:0000313" key="7">
    <source>
        <dbReference type="EMBL" id="SVB24060.1"/>
    </source>
</evidence>
<keyword evidence="5 6" id="KW-0472">Membrane</keyword>
<evidence type="ECO:0000256" key="3">
    <source>
        <dbReference type="ARBA" id="ARBA00022692"/>
    </source>
</evidence>
<evidence type="ECO:0008006" key="8">
    <source>
        <dbReference type="Google" id="ProtNLM"/>
    </source>
</evidence>